<keyword evidence="1" id="KW-0472">Membrane</keyword>
<name>M5U262_9BACT</name>
<protein>
    <submittedName>
        <fullName evidence="2">Signal peptide protein</fullName>
    </submittedName>
</protein>
<keyword evidence="3" id="KW-1185">Reference proteome</keyword>
<evidence type="ECO:0000313" key="3">
    <source>
        <dbReference type="Proteomes" id="UP000011885"/>
    </source>
</evidence>
<dbReference type="AlphaFoldDB" id="M5U262"/>
<dbReference type="OrthoDB" id="265202at2"/>
<organism evidence="2 3">
    <name type="scientific">Rhodopirellula sallentina SM41</name>
    <dbReference type="NCBI Taxonomy" id="1263870"/>
    <lineage>
        <taxon>Bacteria</taxon>
        <taxon>Pseudomonadati</taxon>
        <taxon>Planctomycetota</taxon>
        <taxon>Planctomycetia</taxon>
        <taxon>Pirellulales</taxon>
        <taxon>Pirellulaceae</taxon>
        <taxon>Rhodopirellula</taxon>
    </lineage>
</organism>
<dbReference type="PATRIC" id="fig|1263870.3.peg.3217"/>
<evidence type="ECO:0000313" key="2">
    <source>
        <dbReference type="EMBL" id="EMI55525.1"/>
    </source>
</evidence>
<evidence type="ECO:0000256" key="1">
    <source>
        <dbReference type="SAM" id="Phobius"/>
    </source>
</evidence>
<dbReference type="EMBL" id="ANOH01000210">
    <property type="protein sequence ID" value="EMI55525.1"/>
    <property type="molecule type" value="Genomic_DNA"/>
</dbReference>
<proteinExistence type="predicted"/>
<dbReference type="Proteomes" id="UP000011885">
    <property type="component" value="Unassembled WGS sequence"/>
</dbReference>
<keyword evidence="1" id="KW-1133">Transmembrane helix</keyword>
<feature type="transmembrane region" description="Helical" evidence="1">
    <location>
        <begin position="20"/>
        <end position="39"/>
    </location>
</feature>
<keyword evidence="1" id="KW-0812">Transmembrane</keyword>
<comment type="caution">
    <text evidence="2">The sequence shown here is derived from an EMBL/GenBank/DDBJ whole genome shotgun (WGS) entry which is preliminary data.</text>
</comment>
<dbReference type="RefSeq" id="WP_008679646.1">
    <property type="nucleotide sequence ID" value="NZ_ANOH01000210.1"/>
</dbReference>
<accession>M5U262</accession>
<sequence length="408" mass="43653">MPNHIHTVPRNGVSLIEVTFAIGVILIGLVGLTSILPLAGRRAQDSLDFDTSARISNSIANEVLARDLIRDTALNGPSLRTGTTIQPFCVDPFFVNSAAVPSFEQYDSSVFPFYSLNHDPLFDPSSSYTATPGFAGQPRMQRVGLQMLADLKTAGTITDAQQFEIARTLTESPDDLPQLRPKDRTVPSFLTTLTATSSNAFLFGKRIPTGAYSWLITVDPDVNSQYASMAVVVFESRERVTQFPSAVAESPRDNATAERISIAVNGVGFSGGAGGSVQLLSSGATLSDLSSGDWVMLSRTTAPSGTPTERTASQVHRWYRVVSTDGDAVLYTPTNNQTVNGISIPDADTSEDRAADTTVWSRNVILDGPDWQFATGVPTAASDNSLTYATLVENVVAVKETTISLTGF</sequence>
<reference evidence="2 3" key="1">
    <citation type="journal article" date="2013" name="Mar. Genomics">
        <title>Expression of sulfatases in Rhodopirellula baltica and the diversity of sulfatases in the genus Rhodopirellula.</title>
        <authorList>
            <person name="Wegner C.E."/>
            <person name="Richter-Heitmann T."/>
            <person name="Klindworth A."/>
            <person name="Klockow C."/>
            <person name="Richter M."/>
            <person name="Achstetter T."/>
            <person name="Glockner F.O."/>
            <person name="Harder J."/>
        </authorList>
    </citation>
    <scope>NUCLEOTIDE SEQUENCE [LARGE SCALE GENOMIC DNA]</scope>
    <source>
        <strain evidence="2 3">SM41</strain>
    </source>
</reference>
<gene>
    <name evidence="2" type="ORF">RSSM_03027</name>
</gene>